<gene>
    <name evidence="1" type="ORF">VCB98_07010</name>
</gene>
<dbReference type="RefSeq" id="WP_346051193.1">
    <property type="nucleotide sequence ID" value="NZ_JAYGII010000012.1"/>
</dbReference>
<dbReference type="AlphaFoldDB" id="A0AAP6JG84"/>
<reference evidence="1 2" key="1">
    <citation type="submission" date="2023-12" db="EMBL/GenBank/DDBJ databases">
        <title>Whole-genome sequencing of halo(alkali)philic microorganisms from hypersaline lakes.</title>
        <authorList>
            <person name="Sorokin D.Y."/>
            <person name="Merkel A.Y."/>
            <person name="Messina E."/>
            <person name="Yakimov M."/>
        </authorList>
    </citation>
    <scope>NUCLEOTIDE SEQUENCE [LARGE SCALE GENOMIC DNA]</scope>
    <source>
        <strain evidence="1 2">AB-CW1</strain>
    </source>
</reference>
<dbReference type="Proteomes" id="UP001302316">
    <property type="component" value="Unassembled WGS sequence"/>
</dbReference>
<accession>A0AAP6JG84</accession>
<evidence type="ECO:0000313" key="2">
    <source>
        <dbReference type="Proteomes" id="UP001302316"/>
    </source>
</evidence>
<dbReference type="EMBL" id="JAYGII010000012">
    <property type="protein sequence ID" value="MEA5445564.1"/>
    <property type="molecule type" value="Genomic_DNA"/>
</dbReference>
<sequence>MESRARRKYASMMWECRYRVETLRDFTSEKTHCTYLQTTIEAEALQLRKLLELIAFSSLVSYQEAYRSVRNDIAKDWHAARILRKIESINPEFYPVPINGFDRKRWHRVQGGYLTRKQFERLYDKCGAMLHSQNPFSKGRSSLAFHKKVPEYLERIEALLSEHLVELAESRVLIHVIAPMEEDAPIQVRHLVRESNRV</sequence>
<comment type="caution">
    <text evidence="1">The sequence shown here is derived from an EMBL/GenBank/DDBJ whole genome shotgun (WGS) entry which is preliminary data.</text>
</comment>
<protein>
    <submittedName>
        <fullName evidence="1">Uncharacterized protein</fullName>
    </submittedName>
</protein>
<evidence type="ECO:0000313" key="1">
    <source>
        <dbReference type="EMBL" id="MEA5445564.1"/>
    </source>
</evidence>
<keyword evidence="2" id="KW-1185">Reference proteome</keyword>
<proteinExistence type="predicted"/>
<name>A0AAP6JG84_9GAMM</name>
<organism evidence="1 2">
    <name type="scientific">Natronospira elongata</name>
    <dbReference type="NCBI Taxonomy" id="3110268"/>
    <lineage>
        <taxon>Bacteria</taxon>
        <taxon>Pseudomonadati</taxon>
        <taxon>Pseudomonadota</taxon>
        <taxon>Gammaproteobacteria</taxon>
        <taxon>Natronospirales</taxon>
        <taxon>Natronospiraceae</taxon>
        <taxon>Natronospira</taxon>
    </lineage>
</organism>